<reference evidence="1 2" key="1">
    <citation type="journal article" date="2019" name="Int. J. Syst. Evol. Microbiol.">
        <title>The Global Catalogue of Microorganisms (GCM) 10K type strain sequencing project: providing services to taxonomists for standard genome sequencing and annotation.</title>
        <authorList>
            <consortium name="The Broad Institute Genomics Platform"/>
            <consortium name="The Broad Institute Genome Sequencing Center for Infectious Disease"/>
            <person name="Wu L."/>
            <person name="Ma J."/>
        </authorList>
    </citation>
    <scope>NUCLEOTIDE SEQUENCE [LARGE SCALE GENOMIC DNA]</scope>
    <source>
        <strain evidence="1 2">JCM 3272</strain>
    </source>
</reference>
<dbReference type="EMBL" id="BAAARV010000031">
    <property type="protein sequence ID" value="GAA2351701.1"/>
    <property type="molecule type" value="Genomic_DNA"/>
</dbReference>
<organism evidence="1 2">
    <name type="scientific">Dactylosporangium salmoneum</name>
    <dbReference type="NCBI Taxonomy" id="53361"/>
    <lineage>
        <taxon>Bacteria</taxon>
        <taxon>Bacillati</taxon>
        <taxon>Actinomycetota</taxon>
        <taxon>Actinomycetes</taxon>
        <taxon>Micromonosporales</taxon>
        <taxon>Micromonosporaceae</taxon>
        <taxon>Dactylosporangium</taxon>
    </lineage>
</organism>
<protein>
    <submittedName>
        <fullName evidence="1">Uncharacterized protein</fullName>
    </submittedName>
</protein>
<evidence type="ECO:0000313" key="2">
    <source>
        <dbReference type="Proteomes" id="UP001501444"/>
    </source>
</evidence>
<dbReference type="RefSeq" id="WP_344614136.1">
    <property type="nucleotide sequence ID" value="NZ_BAAARV010000031.1"/>
</dbReference>
<gene>
    <name evidence="1" type="ORF">GCM10010170_041980</name>
</gene>
<dbReference type="Proteomes" id="UP001501444">
    <property type="component" value="Unassembled WGS sequence"/>
</dbReference>
<accession>A0ABN3GHB0</accession>
<sequence length="217" mass="24698">MDAAAWDAWYDLCAQVVRQQAAWSEDHAGIVWQQRRADPICPHAVVLLYRDPETLHPPRYRLRTATRIMHDEPTTADLLAVLSELAAVTRRRRHEPGYDPRPALTQVQERMSPHAEYIGVAVSTLNTPAGAWTDLRDRVRSEDDLPGMCYIVLADRTYLRLHRDARSRGAAQELAATITVPLATQSLMSQHLLDQDGPDRLVWQQLWHLHEQIGGHP</sequence>
<proteinExistence type="predicted"/>
<name>A0ABN3GHB0_9ACTN</name>
<evidence type="ECO:0000313" key="1">
    <source>
        <dbReference type="EMBL" id="GAA2351701.1"/>
    </source>
</evidence>
<comment type="caution">
    <text evidence="1">The sequence shown here is derived from an EMBL/GenBank/DDBJ whole genome shotgun (WGS) entry which is preliminary data.</text>
</comment>
<keyword evidence="2" id="KW-1185">Reference proteome</keyword>